<dbReference type="RefSeq" id="WP_154282647.1">
    <property type="nucleotide sequence ID" value="NZ_JBHUJQ010000001.1"/>
</dbReference>
<dbReference type="OrthoDB" id="772582at2"/>
<name>A0A7K0G354_9SPHI</name>
<evidence type="ECO:0000313" key="1">
    <source>
        <dbReference type="EMBL" id="MRX78238.1"/>
    </source>
</evidence>
<sequence>MQPFFKLNNFEYSTCSKHFALSNASYGKKLQMEELMNQIKLFLGNSAKNIFKKGPAEVEVVVNEGENGQQLSGNLKEHIVDLVDEDVIAKISFVDQSGNVIDSFSLNQ</sequence>
<proteinExistence type="predicted"/>
<dbReference type="EMBL" id="WKKH01000044">
    <property type="protein sequence ID" value="MRX78238.1"/>
    <property type="molecule type" value="Genomic_DNA"/>
</dbReference>
<protein>
    <submittedName>
        <fullName evidence="1">Uncharacterized protein</fullName>
    </submittedName>
</protein>
<evidence type="ECO:0000313" key="2">
    <source>
        <dbReference type="Proteomes" id="UP000487757"/>
    </source>
</evidence>
<gene>
    <name evidence="1" type="ORF">GJU39_19330</name>
</gene>
<organism evidence="1 2">
    <name type="scientific">Pedobacter petrophilus</name>
    <dbReference type="NCBI Taxonomy" id="1908241"/>
    <lineage>
        <taxon>Bacteria</taxon>
        <taxon>Pseudomonadati</taxon>
        <taxon>Bacteroidota</taxon>
        <taxon>Sphingobacteriia</taxon>
        <taxon>Sphingobacteriales</taxon>
        <taxon>Sphingobacteriaceae</taxon>
        <taxon>Pedobacter</taxon>
    </lineage>
</organism>
<accession>A0A7K0G354</accession>
<dbReference type="Proteomes" id="UP000487757">
    <property type="component" value="Unassembled WGS sequence"/>
</dbReference>
<dbReference type="AlphaFoldDB" id="A0A7K0G354"/>
<reference evidence="1 2" key="1">
    <citation type="submission" date="2019-11" db="EMBL/GenBank/DDBJ databases">
        <title>Pedobacter petrophilus genome.</title>
        <authorList>
            <person name="Feldbauer M.J."/>
            <person name="Newman J.D."/>
        </authorList>
    </citation>
    <scope>NUCLEOTIDE SEQUENCE [LARGE SCALE GENOMIC DNA]</scope>
    <source>
        <strain evidence="1 2">LMG 29686</strain>
    </source>
</reference>
<comment type="caution">
    <text evidence="1">The sequence shown here is derived from an EMBL/GenBank/DDBJ whole genome shotgun (WGS) entry which is preliminary data.</text>
</comment>
<keyword evidence="2" id="KW-1185">Reference proteome</keyword>